<proteinExistence type="predicted"/>
<dbReference type="AlphaFoldDB" id="A0A514LLB9"/>
<keyword evidence="3" id="KW-1185">Reference proteome</keyword>
<organism evidence="2 3">
    <name type="scientific">Salicibibacter halophilus</name>
    <dbReference type="NCBI Taxonomy" id="2502791"/>
    <lineage>
        <taxon>Bacteria</taxon>
        <taxon>Bacillati</taxon>
        <taxon>Bacillota</taxon>
        <taxon>Bacilli</taxon>
        <taxon>Bacillales</taxon>
        <taxon>Bacillaceae</taxon>
        <taxon>Salicibibacter</taxon>
    </lineage>
</organism>
<dbReference type="InterPro" id="IPR005170">
    <property type="entry name" value="Transptr-assoc_dom"/>
</dbReference>
<dbReference type="Proteomes" id="UP000319756">
    <property type="component" value="Chromosome"/>
</dbReference>
<evidence type="ECO:0000259" key="1">
    <source>
        <dbReference type="Pfam" id="PF03471"/>
    </source>
</evidence>
<dbReference type="SUPFAM" id="SSF56176">
    <property type="entry name" value="FAD-binding/transporter-associated domain-like"/>
    <property type="match status" value="1"/>
</dbReference>
<dbReference type="KEGG" id="sale:EPH95_16705"/>
<dbReference type="InterPro" id="IPR036318">
    <property type="entry name" value="FAD-bd_PCMH-like_sf"/>
</dbReference>
<protein>
    <recommendedName>
        <fullName evidence="1">Transporter-associated domain-containing protein</fullName>
    </recommendedName>
</protein>
<dbReference type="InterPro" id="IPR016169">
    <property type="entry name" value="FAD-bd_PCMH_sub2"/>
</dbReference>
<evidence type="ECO:0000313" key="3">
    <source>
        <dbReference type="Proteomes" id="UP000319756"/>
    </source>
</evidence>
<sequence>MLRTYCKRPELMYRGLLLIQILGKHEKSSCRISLVDTLFTKKIYVPQVGEVLKYEHLTFEILDADTKKIRTVKITKEGDEK</sequence>
<name>A0A514LLB9_9BACI</name>
<dbReference type="Gene3D" id="3.30.465.10">
    <property type="match status" value="1"/>
</dbReference>
<dbReference type="Pfam" id="PF03471">
    <property type="entry name" value="CorC_HlyC"/>
    <property type="match status" value="1"/>
</dbReference>
<accession>A0A514LLB9</accession>
<dbReference type="GO" id="GO:0050660">
    <property type="term" value="F:flavin adenine dinucleotide binding"/>
    <property type="evidence" value="ECO:0007669"/>
    <property type="project" value="InterPro"/>
</dbReference>
<dbReference type="EMBL" id="CP035485">
    <property type="protein sequence ID" value="QDI92616.1"/>
    <property type="molecule type" value="Genomic_DNA"/>
</dbReference>
<reference evidence="3" key="1">
    <citation type="submission" date="2019-01" db="EMBL/GenBank/DDBJ databases">
        <title>Genomic analysis of Salicibibacter sp. NKC3-5.</title>
        <authorList>
            <person name="Oh Y.J."/>
        </authorList>
    </citation>
    <scope>NUCLEOTIDE SEQUENCE [LARGE SCALE GENOMIC DNA]</scope>
    <source>
        <strain evidence="3">NKC3-5</strain>
    </source>
</reference>
<gene>
    <name evidence="2" type="ORF">EPH95_16705</name>
</gene>
<evidence type="ECO:0000313" key="2">
    <source>
        <dbReference type="EMBL" id="QDI92616.1"/>
    </source>
</evidence>
<dbReference type="OrthoDB" id="9805314at2"/>
<feature type="domain" description="Transporter-associated" evidence="1">
    <location>
        <begin position="37"/>
        <end position="77"/>
    </location>
</feature>